<comment type="caution">
    <text evidence="1">The sequence shown here is derived from an EMBL/GenBank/DDBJ whole genome shotgun (WGS) entry which is preliminary data.</text>
</comment>
<reference evidence="1" key="1">
    <citation type="journal article" date="2014" name="Front. Microbiol.">
        <title>High frequency of phylogenetically diverse reductive dehalogenase-homologous genes in deep subseafloor sedimentary metagenomes.</title>
        <authorList>
            <person name="Kawai M."/>
            <person name="Futagami T."/>
            <person name="Toyoda A."/>
            <person name="Takaki Y."/>
            <person name="Nishi S."/>
            <person name="Hori S."/>
            <person name="Arai W."/>
            <person name="Tsubouchi T."/>
            <person name="Morono Y."/>
            <person name="Uchiyama I."/>
            <person name="Ito T."/>
            <person name="Fujiyama A."/>
            <person name="Inagaki F."/>
            <person name="Takami H."/>
        </authorList>
    </citation>
    <scope>NUCLEOTIDE SEQUENCE</scope>
    <source>
        <strain evidence="1">Expedition CK06-06</strain>
    </source>
</reference>
<evidence type="ECO:0000313" key="1">
    <source>
        <dbReference type="EMBL" id="GAF80355.1"/>
    </source>
</evidence>
<protein>
    <submittedName>
        <fullName evidence="1">Uncharacterized protein</fullName>
    </submittedName>
</protein>
<feature type="non-terminal residue" evidence="1">
    <location>
        <position position="1"/>
    </location>
</feature>
<dbReference type="Gene3D" id="3.30.930.10">
    <property type="entry name" value="Bira Bifunctional Protein, Domain 2"/>
    <property type="match status" value="1"/>
</dbReference>
<dbReference type="InterPro" id="IPR045864">
    <property type="entry name" value="aa-tRNA-synth_II/BPL/LPL"/>
</dbReference>
<sequence>VAILENYQQPDGSVKVPDALVSWMGKSVLTA</sequence>
<accession>X0TW49</accession>
<name>X0TW49_9ZZZZ</name>
<gene>
    <name evidence="1" type="ORF">S01H1_18410</name>
</gene>
<dbReference type="AlphaFoldDB" id="X0TW49"/>
<organism evidence="1">
    <name type="scientific">marine sediment metagenome</name>
    <dbReference type="NCBI Taxonomy" id="412755"/>
    <lineage>
        <taxon>unclassified sequences</taxon>
        <taxon>metagenomes</taxon>
        <taxon>ecological metagenomes</taxon>
    </lineage>
</organism>
<dbReference type="EMBL" id="BARS01009844">
    <property type="protein sequence ID" value="GAF80355.1"/>
    <property type="molecule type" value="Genomic_DNA"/>
</dbReference>
<proteinExistence type="predicted"/>